<accession>A0A5Z7IMW3</accession>
<evidence type="ECO:0000313" key="1">
    <source>
        <dbReference type="EMBL" id="ECS6252471.1"/>
    </source>
</evidence>
<name>A0A5Z7IMW3_SALET</name>
<gene>
    <name evidence="1" type="ORF">BXS52_24225</name>
</gene>
<sequence>MKLYLTHKTSLNAHKSMRGTKNIYRGGQVAKNFACPLLVGGGWSSILQRWGSPWTIQGSAGTVAATRMEVEHVSRGFPDNRDLSEQLERGGNALRRFLARFQSQGKSFQH</sequence>
<comment type="caution">
    <text evidence="1">The sequence shown here is derived from an EMBL/GenBank/DDBJ whole genome shotgun (WGS) entry which is preliminary data.</text>
</comment>
<protein>
    <submittedName>
        <fullName evidence="1">Uncharacterized protein</fullName>
    </submittedName>
</protein>
<reference evidence="1" key="1">
    <citation type="submission" date="2018-07" db="EMBL/GenBank/DDBJ databases">
        <authorList>
            <consortium name="GenomeTrakr network: Whole genome sequencing for foodborne pathogen traceback"/>
        </authorList>
    </citation>
    <scope>NUCLEOTIDE SEQUENCE</scope>
    <source>
        <strain evidence="1">FSIS1609673</strain>
    </source>
</reference>
<proteinExistence type="predicted"/>
<organism evidence="1">
    <name type="scientific">Salmonella enterica subsp. enterica serovar Alachua</name>
    <dbReference type="NCBI Taxonomy" id="913240"/>
    <lineage>
        <taxon>Bacteria</taxon>
        <taxon>Pseudomonadati</taxon>
        <taxon>Pseudomonadota</taxon>
        <taxon>Gammaproteobacteria</taxon>
        <taxon>Enterobacterales</taxon>
        <taxon>Enterobacteriaceae</taxon>
        <taxon>Salmonella</taxon>
    </lineage>
</organism>
<dbReference type="AlphaFoldDB" id="A0A5Z7IMW3"/>
<dbReference type="EMBL" id="AAKKEG010000021">
    <property type="protein sequence ID" value="ECS6252471.1"/>
    <property type="molecule type" value="Genomic_DNA"/>
</dbReference>